<dbReference type="GO" id="GO:0000027">
    <property type="term" value="P:ribosomal large subunit assembly"/>
    <property type="evidence" value="ECO:0007669"/>
    <property type="project" value="InterPro"/>
</dbReference>
<evidence type="ECO:0000259" key="6">
    <source>
        <dbReference type="Pfam" id="PF17777"/>
    </source>
</evidence>
<evidence type="ECO:0000256" key="1">
    <source>
        <dbReference type="ARBA" id="ARBA00004046"/>
    </source>
</evidence>
<dbReference type="InterPro" id="IPR051742">
    <property type="entry name" value="Ribosome_Assembly_uL10"/>
</dbReference>
<gene>
    <name evidence="7" type="ORF">FGO68_gene14969</name>
</gene>
<dbReference type="InterPro" id="IPR040637">
    <property type="entry name" value="Ribosomal_uL10-like_insert"/>
</dbReference>
<organism evidence="7 8">
    <name type="scientific">Halteria grandinella</name>
    <dbReference type="NCBI Taxonomy" id="5974"/>
    <lineage>
        <taxon>Eukaryota</taxon>
        <taxon>Sar</taxon>
        <taxon>Alveolata</taxon>
        <taxon>Ciliophora</taxon>
        <taxon>Intramacronucleata</taxon>
        <taxon>Spirotrichea</taxon>
        <taxon>Stichotrichia</taxon>
        <taxon>Sporadotrichida</taxon>
        <taxon>Halteriidae</taxon>
        <taxon>Halteria</taxon>
    </lineage>
</organism>
<dbReference type="CDD" id="cd05796">
    <property type="entry name" value="Ribosomal_P0_like"/>
    <property type="match status" value="1"/>
</dbReference>
<dbReference type="SUPFAM" id="SSF160369">
    <property type="entry name" value="Ribosomal protein L10-like"/>
    <property type="match status" value="1"/>
</dbReference>
<evidence type="ECO:0000256" key="3">
    <source>
        <dbReference type="ARBA" id="ARBA00022490"/>
    </source>
</evidence>
<evidence type="ECO:0000313" key="7">
    <source>
        <dbReference type="EMBL" id="TNV75821.1"/>
    </source>
</evidence>
<evidence type="ECO:0000256" key="5">
    <source>
        <dbReference type="RuleBase" id="RU364039"/>
    </source>
</evidence>
<name>A0A8J8NJV8_HALGN</name>
<dbReference type="InterPro" id="IPR001790">
    <property type="entry name" value="Ribosomal_uL10"/>
</dbReference>
<sequence length="235" mass="26612">MPRSKRNKVLSLTKVKKKGRGAKEEMVESIQQALGKFKNCFVLSFENMRTGPFKKVQNAIRDHSKFFIGKNKVMQVALGRSPEEETADNAHLLSKYLRGQVCLLFTDQTEKAVQKFIDSHHEPDYAKAGAKATYTVFLQKGTEALEAYGHGMEPYFRQLGLPTKLNMQKIELLADTFVCREGDELTVEQGKILKLLGHQMAKFTLEILISREKKGKIKETEAGKQYLAKLGDDVQ</sequence>
<keyword evidence="4 5" id="KW-0539">Nucleus</keyword>
<keyword evidence="8" id="KW-1185">Reference proteome</keyword>
<dbReference type="GO" id="GO:0000956">
    <property type="term" value="P:nuclear-transcribed mRNA catabolic process"/>
    <property type="evidence" value="ECO:0007669"/>
    <property type="project" value="TreeGrafter"/>
</dbReference>
<comment type="similarity">
    <text evidence="2 5">Belongs to the universal ribosomal protein uL10 family.</text>
</comment>
<comment type="subunit">
    <text evidence="5">Associates with the pre-60S ribosomal particle.</text>
</comment>
<dbReference type="GO" id="GO:0030687">
    <property type="term" value="C:preribosome, large subunit precursor"/>
    <property type="evidence" value="ECO:0007669"/>
    <property type="project" value="TreeGrafter"/>
</dbReference>
<dbReference type="InterPro" id="IPR043141">
    <property type="entry name" value="Ribosomal_uL10-like_sf"/>
</dbReference>
<dbReference type="EMBL" id="RRYP01014755">
    <property type="protein sequence ID" value="TNV75821.1"/>
    <property type="molecule type" value="Genomic_DNA"/>
</dbReference>
<dbReference type="InterPro" id="IPR033867">
    <property type="entry name" value="Mrt4"/>
</dbReference>
<dbReference type="PANTHER" id="PTHR45841">
    <property type="entry name" value="MRNA TURNOVER PROTEIN 4 MRTO4"/>
    <property type="match status" value="1"/>
</dbReference>
<dbReference type="Gene3D" id="3.30.70.1730">
    <property type="match status" value="1"/>
</dbReference>
<proteinExistence type="inferred from homology"/>
<dbReference type="GO" id="GO:0005737">
    <property type="term" value="C:cytoplasm"/>
    <property type="evidence" value="ECO:0007669"/>
    <property type="project" value="UniProtKB-SubCell"/>
</dbReference>
<keyword evidence="3 5" id="KW-0963">Cytoplasm</keyword>
<evidence type="ECO:0000256" key="4">
    <source>
        <dbReference type="ARBA" id="ARBA00023242"/>
    </source>
</evidence>
<dbReference type="Gene3D" id="3.90.105.20">
    <property type="match status" value="1"/>
</dbReference>
<keyword evidence="5" id="KW-0690">Ribosome biogenesis</keyword>
<dbReference type="OrthoDB" id="10262308at2759"/>
<dbReference type="Pfam" id="PF17777">
    <property type="entry name" value="RL10P_insert"/>
    <property type="match status" value="1"/>
</dbReference>
<dbReference type="GO" id="GO:0006364">
    <property type="term" value="P:rRNA processing"/>
    <property type="evidence" value="ECO:0007669"/>
    <property type="project" value="TreeGrafter"/>
</dbReference>
<dbReference type="GO" id="GO:0003723">
    <property type="term" value="F:RNA binding"/>
    <property type="evidence" value="ECO:0007669"/>
    <property type="project" value="TreeGrafter"/>
</dbReference>
<dbReference type="Proteomes" id="UP000785679">
    <property type="component" value="Unassembled WGS sequence"/>
</dbReference>
<comment type="caution">
    <text evidence="7">The sequence shown here is derived from an EMBL/GenBank/DDBJ whole genome shotgun (WGS) entry which is preliminary data.</text>
</comment>
<protein>
    <recommendedName>
        <fullName evidence="5">Ribosome assembly factor mrt4</fullName>
    </recommendedName>
</protein>
<accession>A0A8J8NJV8</accession>
<evidence type="ECO:0000256" key="2">
    <source>
        <dbReference type="ARBA" id="ARBA00008889"/>
    </source>
</evidence>
<dbReference type="AlphaFoldDB" id="A0A8J8NJV8"/>
<dbReference type="Pfam" id="PF00466">
    <property type="entry name" value="Ribosomal_L10"/>
    <property type="match status" value="1"/>
</dbReference>
<comment type="subcellular location">
    <subcellularLocation>
        <location evidence="5">Cytoplasm</location>
    </subcellularLocation>
    <subcellularLocation>
        <location evidence="5">Nucleus</location>
        <location evidence="5">Nucleolus</location>
    </subcellularLocation>
</comment>
<feature type="domain" description="Large ribosomal subunit protein uL10-like insertion" evidence="6">
    <location>
        <begin position="126"/>
        <end position="197"/>
    </location>
</feature>
<dbReference type="GO" id="GO:0005730">
    <property type="term" value="C:nucleolus"/>
    <property type="evidence" value="ECO:0007669"/>
    <property type="project" value="UniProtKB-SubCell"/>
</dbReference>
<dbReference type="InterPro" id="IPR043164">
    <property type="entry name" value="Ribosomal_uL10-like_insert_sf"/>
</dbReference>
<reference evidence="7" key="1">
    <citation type="submission" date="2019-06" db="EMBL/GenBank/DDBJ databases">
        <authorList>
            <person name="Zheng W."/>
        </authorList>
    </citation>
    <scope>NUCLEOTIDE SEQUENCE</scope>
    <source>
        <strain evidence="7">QDHG01</strain>
    </source>
</reference>
<comment type="function">
    <text evidence="1 5">Component of the ribosome assembly machinery. Nuclear paralog of the ribosomal protein P0, it binds pre-60S subunits at an early stage of assembly in the nucleolus, and is replaced by P0 in cytoplasmic pre-60S subunits and mature 80S ribosomes.</text>
</comment>
<evidence type="ECO:0000313" key="8">
    <source>
        <dbReference type="Proteomes" id="UP000785679"/>
    </source>
</evidence>
<dbReference type="PANTHER" id="PTHR45841:SF1">
    <property type="entry name" value="MRNA TURNOVER PROTEIN 4 HOMOLOG"/>
    <property type="match status" value="1"/>
</dbReference>
<dbReference type="FunFam" id="3.30.70.1730:FF:000005">
    <property type="entry name" value="Ribosome assembly factor mrt4"/>
    <property type="match status" value="1"/>
</dbReference>